<dbReference type="GO" id="GO:0005524">
    <property type="term" value="F:ATP binding"/>
    <property type="evidence" value="ECO:0007669"/>
    <property type="project" value="UniProtKB-KW"/>
</dbReference>
<evidence type="ECO:0000256" key="2">
    <source>
        <dbReference type="ARBA" id="ARBA00022741"/>
    </source>
</evidence>
<dbReference type="EMBL" id="AENY02000003">
    <property type="protein sequence ID" value="EKP94383.1"/>
    <property type="molecule type" value="Genomic_DNA"/>
</dbReference>
<keyword evidence="3" id="KW-0418">Kinase</keyword>
<dbReference type="InterPro" id="IPR007373">
    <property type="entry name" value="Thiamin_PyroPKinase_B1-bd"/>
</dbReference>
<dbReference type="SMART" id="SM00983">
    <property type="entry name" value="TPK_B1_binding"/>
    <property type="match status" value="1"/>
</dbReference>
<evidence type="ECO:0000256" key="1">
    <source>
        <dbReference type="ARBA" id="ARBA00022679"/>
    </source>
</evidence>
<dbReference type="InterPro" id="IPR053149">
    <property type="entry name" value="TPK"/>
</dbReference>
<dbReference type="SUPFAM" id="SSF63862">
    <property type="entry name" value="Thiamin pyrophosphokinase, substrate-binding domain"/>
    <property type="match status" value="1"/>
</dbReference>
<organism evidence="7 8">
    <name type="scientific">Thermaerobacter subterraneus DSM 13965</name>
    <dbReference type="NCBI Taxonomy" id="867903"/>
    <lineage>
        <taxon>Bacteria</taxon>
        <taxon>Bacillati</taxon>
        <taxon>Bacillota</taxon>
        <taxon>Clostridia</taxon>
        <taxon>Eubacteriales</taxon>
        <taxon>Clostridiales Family XVII. Incertae Sedis</taxon>
        <taxon>Thermaerobacter</taxon>
    </lineage>
</organism>
<dbReference type="Gene3D" id="3.40.50.10240">
    <property type="entry name" value="Thiamin pyrophosphokinase, catalytic domain"/>
    <property type="match status" value="1"/>
</dbReference>
<keyword evidence="8" id="KW-1185">Reference proteome</keyword>
<reference evidence="7" key="2">
    <citation type="submission" date="2012-10" db="EMBL/GenBank/DDBJ databases">
        <title>Improved high-quality draft of Thermaerobacter subterraneus C21, DSM 13965.</title>
        <authorList>
            <consortium name="DOE Joint Genome Institute"/>
            <person name="Eisen J."/>
            <person name="Huntemann M."/>
            <person name="Wei C.-L."/>
            <person name="Han J."/>
            <person name="Detter J.C."/>
            <person name="Han C."/>
            <person name="Tapia R."/>
            <person name="Chen A."/>
            <person name="Kyrpides N."/>
            <person name="Mavromatis K."/>
            <person name="Markowitz V."/>
            <person name="Szeto E."/>
            <person name="Ivanova N."/>
            <person name="Mikhailova N."/>
            <person name="Ovchinnikova G."/>
            <person name="Pagani I."/>
            <person name="Pati A."/>
            <person name="Goodwin L."/>
            <person name="Nordberg H.P."/>
            <person name="Cantor M.N."/>
            <person name="Hua S.X."/>
            <person name="Woyke T."/>
            <person name="Eisen J."/>
            <person name="Klenk H.-P."/>
        </authorList>
    </citation>
    <scope>NUCLEOTIDE SEQUENCE [LARGE SCALE GENOMIC DNA]</scope>
    <source>
        <strain evidence="7">DSM 13965</strain>
    </source>
</reference>
<comment type="caution">
    <text evidence="7">The sequence shown here is derived from an EMBL/GenBank/DDBJ whole genome shotgun (WGS) entry which is preliminary data.</text>
</comment>
<dbReference type="InterPro" id="IPR036371">
    <property type="entry name" value="TPK_B1-bd_sf"/>
</dbReference>
<dbReference type="PANTHER" id="PTHR41299:SF1">
    <property type="entry name" value="THIAMINE PYROPHOSPHOKINASE"/>
    <property type="match status" value="1"/>
</dbReference>
<evidence type="ECO:0000313" key="7">
    <source>
        <dbReference type="EMBL" id="EKP94383.1"/>
    </source>
</evidence>
<dbReference type="eggNOG" id="COG1564">
    <property type="taxonomic scope" value="Bacteria"/>
</dbReference>
<sequence>MSPMPEAHPFSEPFGFLPPPSPPYGVVVAGGDLDEPALVAETARLVAGASLCIAADGGLRLLRAASLWPHLLAGDFDTLTAAEVEAARAAGVEVRRVPPAKDFTDTELALDLARQRLGPAPLYLVGGVGDRVDHTLTNLLMAARWVAGGHALRVLAAPAHVAPLVGPGEVRFQGRPGQVVSLVPLTPRMTGVSTEGLVYPLADATLAWGTAYTVSNALAGTEGAFRARTGLGLVILQRRH</sequence>
<protein>
    <recommendedName>
        <fullName evidence="5">Thiamine diphosphokinase</fullName>
        <ecNumber evidence="5">2.7.6.2</ecNumber>
    </recommendedName>
</protein>
<keyword evidence="1" id="KW-0808">Transferase</keyword>
<dbReference type="PANTHER" id="PTHR41299">
    <property type="entry name" value="THIAMINE PYROPHOSPHOKINASE"/>
    <property type="match status" value="1"/>
</dbReference>
<keyword evidence="4" id="KW-0067">ATP-binding</keyword>
<dbReference type="AlphaFoldDB" id="K6PZY7"/>
<dbReference type="NCBIfam" id="TIGR01378">
    <property type="entry name" value="thi_PPkinase"/>
    <property type="match status" value="1"/>
</dbReference>
<dbReference type="HOGENOM" id="CLU_044237_1_1_9"/>
<dbReference type="STRING" id="867903.ThesuDRAFT_02116"/>
<dbReference type="CDD" id="cd07995">
    <property type="entry name" value="TPK"/>
    <property type="match status" value="1"/>
</dbReference>
<dbReference type="Pfam" id="PF04265">
    <property type="entry name" value="TPK_B1_binding"/>
    <property type="match status" value="1"/>
</dbReference>
<evidence type="ECO:0000313" key="8">
    <source>
        <dbReference type="Proteomes" id="UP000005710"/>
    </source>
</evidence>
<dbReference type="GO" id="GO:0006772">
    <property type="term" value="P:thiamine metabolic process"/>
    <property type="evidence" value="ECO:0007669"/>
    <property type="project" value="UniProtKB-UniRule"/>
</dbReference>
<dbReference type="Pfam" id="PF04263">
    <property type="entry name" value="TPK_catalytic"/>
    <property type="match status" value="1"/>
</dbReference>
<name>K6PZY7_9FIRM</name>
<dbReference type="InterPro" id="IPR007371">
    <property type="entry name" value="TPK_catalytic"/>
</dbReference>
<dbReference type="GO" id="GO:0009229">
    <property type="term" value="P:thiamine diphosphate biosynthetic process"/>
    <property type="evidence" value="ECO:0007669"/>
    <property type="project" value="InterPro"/>
</dbReference>
<dbReference type="GO" id="GO:0004788">
    <property type="term" value="F:thiamine diphosphokinase activity"/>
    <property type="evidence" value="ECO:0007669"/>
    <property type="project" value="UniProtKB-UniRule"/>
</dbReference>
<keyword evidence="2" id="KW-0547">Nucleotide-binding</keyword>
<dbReference type="Proteomes" id="UP000005710">
    <property type="component" value="Unassembled WGS sequence"/>
</dbReference>
<proteinExistence type="predicted"/>
<evidence type="ECO:0000256" key="4">
    <source>
        <dbReference type="ARBA" id="ARBA00022840"/>
    </source>
</evidence>
<dbReference type="EC" id="2.7.6.2" evidence="5"/>
<evidence type="ECO:0000256" key="5">
    <source>
        <dbReference type="NCBIfam" id="TIGR01378"/>
    </source>
</evidence>
<dbReference type="InterPro" id="IPR036759">
    <property type="entry name" value="TPK_catalytic_sf"/>
</dbReference>
<dbReference type="GO" id="GO:0030975">
    <property type="term" value="F:thiamine binding"/>
    <property type="evidence" value="ECO:0007669"/>
    <property type="project" value="InterPro"/>
</dbReference>
<dbReference type="InterPro" id="IPR006282">
    <property type="entry name" value="Thi_PPkinase"/>
</dbReference>
<accession>K6PZY7</accession>
<reference evidence="7" key="1">
    <citation type="submission" date="2010-10" db="EMBL/GenBank/DDBJ databases">
        <authorList>
            <consortium name="US DOE Joint Genome Institute (JGI-PGF)"/>
            <person name="Lucas S."/>
            <person name="Copeland A."/>
            <person name="Lapidus A."/>
            <person name="Bruce D."/>
            <person name="Goodwin L."/>
            <person name="Pitluck S."/>
            <person name="Kyrpides N."/>
            <person name="Mavromatis K."/>
            <person name="Detter J.C."/>
            <person name="Han C."/>
            <person name="Land M."/>
            <person name="Hauser L."/>
            <person name="Markowitz V."/>
            <person name="Cheng J.-F."/>
            <person name="Hugenholtz P."/>
            <person name="Woyke T."/>
            <person name="Wu D."/>
            <person name="Pukall R."/>
            <person name="Wahrenburg C."/>
            <person name="Brambilla E."/>
            <person name="Klenk H.-P."/>
            <person name="Eisen J.A."/>
        </authorList>
    </citation>
    <scope>NUCLEOTIDE SEQUENCE [LARGE SCALE GENOMIC DNA]</scope>
    <source>
        <strain evidence="7">DSM 13965</strain>
    </source>
</reference>
<feature type="domain" description="Thiamin pyrophosphokinase thiamin-binding" evidence="6">
    <location>
        <begin position="174"/>
        <end position="231"/>
    </location>
</feature>
<evidence type="ECO:0000256" key="3">
    <source>
        <dbReference type="ARBA" id="ARBA00022777"/>
    </source>
</evidence>
<dbReference type="SUPFAM" id="SSF63999">
    <property type="entry name" value="Thiamin pyrophosphokinase, catalytic domain"/>
    <property type="match status" value="1"/>
</dbReference>
<gene>
    <name evidence="7" type="ORF">ThesuDRAFT_02116</name>
</gene>
<evidence type="ECO:0000259" key="6">
    <source>
        <dbReference type="SMART" id="SM00983"/>
    </source>
</evidence>
<dbReference type="GO" id="GO:0016301">
    <property type="term" value="F:kinase activity"/>
    <property type="evidence" value="ECO:0007669"/>
    <property type="project" value="UniProtKB-KW"/>
</dbReference>